<feature type="compositionally biased region" description="Basic and acidic residues" evidence="9">
    <location>
        <begin position="206"/>
        <end position="217"/>
    </location>
</feature>
<dbReference type="PROSITE" id="PS51640">
    <property type="entry name" value="MRG"/>
    <property type="match status" value="1"/>
</dbReference>
<dbReference type="SUPFAM" id="SSF54160">
    <property type="entry name" value="Chromo domain-like"/>
    <property type="match status" value="1"/>
</dbReference>
<dbReference type="InterPro" id="IPR038217">
    <property type="entry name" value="MRG_C_sf"/>
</dbReference>
<comment type="subcellular location">
    <subcellularLocation>
        <location evidence="1">Nucleus</location>
    </subcellularLocation>
</comment>
<evidence type="ECO:0000256" key="5">
    <source>
        <dbReference type="ARBA" id="ARBA00022853"/>
    </source>
</evidence>
<reference evidence="11 12" key="1">
    <citation type="submission" date="2024-02" db="EMBL/GenBank/DDBJ databases">
        <title>De novo assembly and annotation of 12 fungi associated with fruit tree decline syndrome in Ontario, Canada.</title>
        <authorList>
            <person name="Sulman M."/>
            <person name="Ellouze W."/>
            <person name="Ilyukhin E."/>
        </authorList>
    </citation>
    <scope>NUCLEOTIDE SEQUENCE [LARGE SCALE GENOMIC DNA]</scope>
    <source>
        <strain evidence="11 12">FDS-637</strain>
    </source>
</reference>
<evidence type="ECO:0000256" key="8">
    <source>
        <dbReference type="ARBA" id="ARBA00023242"/>
    </source>
</evidence>
<dbReference type="RefSeq" id="XP_066631796.1">
    <property type="nucleotide sequence ID" value="XM_066777701.1"/>
</dbReference>
<dbReference type="SMART" id="SM00298">
    <property type="entry name" value="CHROMO"/>
    <property type="match status" value="1"/>
</dbReference>
<name>A0ABR3CDQ5_9PEZI</name>
<dbReference type="EMBL" id="JAJVCZ030000006">
    <property type="protein sequence ID" value="KAL0258767.1"/>
    <property type="molecule type" value="Genomic_DNA"/>
</dbReference>
<evidence type="ECO:0000256" key="7">
    <source>
        <dbReference type="ARBA" id="ARBA00023163"/>
    </source>
</evidence>
<keyword evidence="8" id="KW-0539">Nucleus</keyword>
<dbReference type="Pfam" id="PF22732">
    <property type="entry name" value="MSL3_chromo-like"/>
    <property type="match status" value="1"/>
</dbReference>
<keyword evidence="12" id="KW-1185">Reference proteome</keyword>
<keyword evidence="7" id="KW-0804">Transcription</keyword>
<dbReference type="PANTHER" id="PTHR10880">
    <property type="entry name" value="MORTALITY FACTOR 4-LIKE PROTEIN"/>
    <property type="match status" value="1"/>
</dbReference>
<dbReference type="InterPro" id="IPR008676">
    <property type="entry name" value="MRG"/>
</dbReference>
<dbReference type="InterPro" id="IPR053820">
    <property type="entry name" value="MSL3_chromo-like"/>
</dbReference>
<evidence type="ECO:0000256" key="1">
    <source>
        <dbReference type="ARBA" id="ARBA00004123"/>
    </source>
</evidence>
<proteinExistence type="inferred from homology"/>
<evidence type="ECO:0000256" key="6">
    <source>
        <dbReference type="ARBA" id="ARBA00023015"/>
    </source>
</evidence>
<evidence type="ECO:0000256" key="9">
    <source>
        <dbReference type="SAM" id="MobiDB-lite"/>
    </source>
</evidence>
<dbReference type="Gene3D" id="1.10.274.30">
    <property type="entry name" value="MRG domain"/>
    <property type="match status" value="1"/>
</dbReference>
<comment type="similarity">
    <text evidence="2">Belongs to the MRG family.</text>
</comment>
<evidence type="ECO:0000313" key="11">
    <source>
        <dbReference type="EMBL" id="KAL0258767.1"/>
    </source>
</evidence>
<feature type="compositionally biased region" description="Basic and acidic residues" evidence="9">
    <location>
        <begin position="224"/>
        <end position="237"/>
    </location>
</feature>
<dbReference type="GeneID" id="92010355"/>
<evidence type="ECO:0000256" key="4">
    <source>
        <dbReference type="ARBA" id="ARBA00018505"/>
    </source>
</evidence>
<evidence type="ECO:0000259" key="10">
    <source>
        <dbReference type="SMART" id="SM00298"/>
    </source>
</evidence>
<dbReference type="PANTHER" id="PTHR10880:SF15">
    <property type="entry name" value="MSL COMPLEX SUBUNIT 3"/>
    <property type="match status" value="1"/>
</dbReference>
<dbReference type="InterPro" id="IPR000953">
    <property type="entry name" value="Chromo/chromo_shadow_dom"/>
</dbReference>
<dbReference type="InterPro" id="IPR026541">
    <property type="entry name" value="MRG_dom"/>
</dbReference>
<dbReference type="Proteomes" id="UP001430584">
    <property type="component" value="Unassembled WGS sequence"/>
</dbReference>
<keyword evidence="5" id="KW-0156">Chromatin regulator</keyword>
<feature type="domain" description="Chromo" evidence="10">
    <location>
        <begin position="23"/>
        <end position="83"/>
    </location>
</feature>
<comment type="subunit">
    <text evidence="3">Component of the NuA4 histone acetyltransferase complex.</text>
</comment>
<organism evidence="11 12">
    <name type="scientific">Diplodia seriata</name>
    <dbReference type="NCBI Taxonomy" id="420778"/>
    <lineage>
        <taxon>Eukaryota</taxon>
        <taxon>Fungi</taxon>
        <taxon>Dikarya</taxon>
        <taxon>Ascomycota</taxon>
        <taxon>Pezizomycotina</taxon>
        <taxon>Dothideomycetes</taxon>
        <taxon>Dothideomycetes incertae sedis</taxon>
        <taxon>Botryosphaeriales</taxon>
        <taxon>Botryosphaeriaceae</taxon>
        <taxon>Diplodia</taxon>
    </lineage>
</organism>
<evidence type="ECO:0000256" key="2">
    <source>
        <dbReference type="ARBA" id="ARBA00009093"/>
    </source>
</evidence>
<gene>
    <name evidence="11" type="primary">EAF3</name>
    <name evidence="11" type="ORF">SLS55_006270</name>
</gene>
<evidence type="ECO:0000313" key="12">
    <source>
        <dbReference type="Proteomes" id="UP001430584"/>
    </source>
</evidence>
<protein>
    <recommendedName>
        <fullName evidence="4">Chromatin modification-related protein EAF3</fullName>
    </recommendedName>
</protein>
<dbReference type="Gene3D" id="2.30.30.140">
    <property type="match status" value="1"/>
</dbReference>
<feature type="region of interest" description="Disordered" evidence="9">
    <location>
        <begin position="83"/>
        <end position="128"/>
    </location>
</feature>
<accession>A0ABR3CDQ5</accession>
<dbReference type="CDD" id="cd18983">
    <property type="entry name" value="CBD_MSL3_like"/>
    <property type="match status" value="1"/>
</dbReference>
<evidence type="ECO:0000256" key="3">
    <source>
        <dbReference type="ARBA" id="ARBA00011353"/>
    </source>
</evidence>
<keyword evidence="6" id="KW-0805">Transcription regulation</keyword>
<dbReference type="InterPro" id="IPR016197">
    <property type="entry name" value="Chromo-like_dom_sf"/>
</dbReference>
<feature type="region of interest" description="Disordered" evidence="9">
    <location>
        <begin position="164"/>
        <end position="245"/>
    </location>
</feature>
<sequence length="484" mass="55625">MAPASQPMFAKDEKALCFHHELLYEAKVLDVKALDPNDKKSAYLYKVHYKGWKSTWDDWVPQDRLRKLNDENRELANNLKKELEAMRRGSQAQKTAATSHKKKPDTGSARGSEGRETPVASTSLAGRKRGRDFEVERLCDTFKPFQSSESLCITMVVTRRSAIPEGTEAPAMDAAHLGRRSAQRRERNQGRQAPKESNASKKKKAPSRESRPPQEKKDKKRKRKEQENKAETIERPAKRTKLANQRPTTAYLTVLKNWCRTETDDSDVLSICVTVLHCIWHVPHEYLLILAQQEEAFRTRPAIRLHMPDRLKSLLVDDWENITKNLQLIKLPVDVPVSAILDMYDEQEAPKRVPGSAEADILEEIIAGVKEYFNKALGRILLYRFERDQYLEYFKRTESPTDDLAGKTMSEIYGGEHLLRLFVSLPELIAQTNMDPQSVNRLREELVKITMWLNKDETVGKVFVSEYETAGSEYVDKAKGDERR</sequence>
<dbReference type="Pfam" id="PF05712">
    <property type="entry name" value="MRG"/>
    <property type="match status" value="1"/>
</dbReference>
<comment type="caution">
    <text evidence="11">The sequence shown here is derived from an EMBL/GenBank/DDBJ whole genome shotgun (WGS) entry which is preliminary data.</text>
</comment>